<dbReference type="PROSITE" id="PS00583">
    <property type="entry name" value="PFKB_KINASES_1"/>
    <property type="match status" value="1"/>
</dbReference>
<feature type="domain" description="HTH crp-type" evidence="3">
    <location>
        <begin position="10"/>
        <end position="56"/>
    </location>
</feature>
<name>A0A328BY81_9PAST</name>
<evidence type="ECO:0000256" key="1">
    <source>
        <dbReference type="ARBA" id="ARBA00022679"/>
    </source>
</evidence>
<dbReference type="AlphaFoldDB" id="A0A328BY81"/>
<evidence type="ECO:0000259" key="3">
    <source>
        <dbReference type="SMART" id="SM00419"/>
    </source>
</evidence>
<dbReference type="SUPFAM" id="SSF53613">
    <property type="entry name" value="Ribokinase-like"/>
    <property type="match status" value="1"/>
</dbReference>
<dbReference type="PANTHER" id="PTHR42909">
    <property type="entry name" value="ZGC:136858"/>
    <property type="match status" value="1"/>
</dbReference>
<dbReference type="GO" id="GO:0016301">
    <property type="term" value="F:kinase activity"/>
    <property type="evidence" value="ECO:0007669"/>
    <property type="project" value="UniProtKB-KW"/>
</dbReference>
<sequence length="367" mass="40562">MNNNEKIILELIRQNPFISQQDLADYIGLSRSAVANIISSLIKREYLLGKAYVLNERNAILCIGAANVDKKIKTYHELKRYTSNPVNSITTIGGVARNVAENLGRLGQRVNFISTVGNDPEWERIKSFSSEFMDMNNVITVEGQSTGCYTALLDKDGEMYLGLADMSIYDNLTPKALNRYATLIKSARCIVADLNCPKSTIEYLCKSAKGHGIPLILIAVSEPKMDRLPQDLQGVSCLIINKGEVAAYFNQVLDSDAKVEDAVTRLMAQGVEQVVLTSGSKAILNASKDGLTWHSVRQIEPSQIVDVTGAGDAFSGAFIYAWLNAYEQDKAVLAGLTNAYHTIQSEFTVRPNLTQSQLETEMEHYYE</sequence>
<dbReference type="GO" id="GO:0003677">
    <property type="term" value="F:DNA binding"/>
    <property type="evidence" value="ECO:0007669"/>
    <property type="project" value="InterPro"/>
</dbReference>
<keyword evidence="1" id="KW-0808">Transferase</keyword>
<keyword evidence="5" id="KW-1185">Reference proteome</keyword>
<dbReference type="Pfam" id="PF00294">
    <property type="entry name" value="PfkB"/>
    <property type="match status" value="1"/>
</dbReference>
<dbReference type="InterPro" id="IPR002173">
    <property type="entry name" value="Carboh/pur_kinase_PfkB_CS"/>
</dbReference>
<dbReference type="PROSITE" id="PS00584">
    <property type="entry name" value="PFKB_KINASES_2"/>
    <property type="match status" value="1"/>
</dbReference>
<dbReference type="EMBL" id="PTPX01000015">
    <property type="protein sequence ID" value="RAL18407.1"/>
    <property type="molecule type" value="Genomic_DNA"/>
</dbReference>
<dbReference type="GO" id="GO:0016798">
    <property type="term" value="F:hydrolase activity, acting on glycosyl bonds"/>
    <property type="evidence" value="ECO:0007669"/>
    <property type="project" value="TreeGrafter"/>
</dbReference>
<dbReference type="SUPFAM" id="SSF46785">
    <property type="entry name" value="Winged helix' DNA-binding domain"/>
    <property type="match status" value="1"/>
</dbReference>
<evidence type="ECO:0000256" key="2">
    <source>
        <dbReference type="ARBA" id="ARBA00022777"/>
    </source>
</evidence>
<organism evidence="4 5">
    <name type="scientific">Glaesserella australis</name>
    <dbReference type="NCBI Taxonomy" id="2094024"/>
    <lineage>
        <taxon>Bacteria</taxon>
        <taxon>Pseudomonadati</taxon>
        <taxon>Pseudomonadota</taxon>
        <taxon>Gammaproteobacteria</taxon>
        <taxon>Pasteurellales</taxon>
        <taxon>Pasteurellaceae</taxon>
        <taxon>Glaesserella</taxon>
    </lineage>
</organism>
<comment type="caution">
    <text evidence="4">The sequence shown here is derived from an EMBL/GenBank/DDBJ whole genome shotgun (WGS) entry which is preliminary data.</text>
</comment>
<dbReference type="InterPro" id="IPR036388">
    <property type="entry name" value="WH-like_DNA-bd_sf"/>
</dbReference>
<protein>
    <submittedName>
        <fullName evidence="4">Carbohydrate kinase</fullName>
    </submittedName>
</protein>
<dbReference type="InterPro" id="IPR012318">
    <property type="entry name" value="HTH_CRP"/>
</dbReference>
<dbReference type="Gene3D" id="1.10.10.10">
    <property type="entry name" value="Winged helix-like DNA-binding domain superfamily/Winged helix DNA-binding domain"/>
    <property type="match status" value="1"/>
</dbReference>
<dbReference type="InterPro" id="IPR029056">
    <property type="entry name" value="Ribokinase-like"/>
</dbReference>
<dbReference type="InterPro" id="IPR036390">
    <property type="entry name" value="WH_DNA-bd_sf"/>
</dbReference>
<evidence type="ECO:0000313" key="5">
    <source>
        <dbReference type="Proteomes" id="UP000248689"/>
    </source>
</evidence>
<gene>
    <name evidence="4" type="ORF">C5N92_08170</name>
</gene>
<keyword evidence="2 4" id="KW-0418">Kinase</keyword>
<reference evidence="5" key="1">
    <citation type="submission" date="2018-02" db="EMBL/GenBank/DDBJ databases">
        <title>Glaesserella australis sp. nov., isolated from the lungs of pigs.</title>
        <authorList>
            <person name="Turni C."/>
            <person name="Christensen H."/>
        </authorList>
    </citation>
    <scope>NUCLEOTIDE SEQUENCE [LARGE SCALE GENOMIC DNA]</scope>
    <source>
        <strain evidence="5">HS4635</strain>
    </source>
</reference>
<dbReference type="SMART" id="SM00419">
    <property type="entry name" value="HTH_CRP"/>
    <property type="match status" value="1"/>
</dbReference>
<dbReference type="GO" id="GO:0005737">
    <property type="term" value="C:cytoplasm"/>
    <property type="evidence" value="ECO:0007669"/>
    <property type="project" value="TreeGrafter"/>
</dbReference>
<dbReference type="Gene3D" id="3.40.1190.20">
    <property type="match status" value="1"/>
</dbReference>
<dbReference type="GO" id="GO:0006355">
    <property type="term" value="P:regulation of DNA-templated transcription"/>
    <property type="evidence" value="ECO:0007669"/>
    <property type="project" value="InterPro"/>
</dbReference>
<evidence type="ECO:0000313" key="4">
    <source>
        <dbReference type="EMBL" id="RAL18407.1"/>
    </source>
</evidence>
<dbReference type="Pfam" id="PF13412">
    <property type="entry name" value="HTH_24"/>
    <property type="match status" value="1"/>
</dbReference>
<dbReference type="RefSeq" id="WP_111750363.1">
    <property type="nucleotide sequence ID" value="NZ_PTPX01000015.1"/>
</dbReference>
<dbReference type="GO" id="GO:0004730">
    <property type="term" value="F:pseudouridylate synthase activity"/>
    <property type="evidence" value="ECO:0007669"/>
    <property type="project" value="TreeGrafter"/>
</dbReference>
<dbReference type="Proteomes" id="UP000248689">
    <property type="component" value="Unassembled WGS sequence"/>
</dbReference>
<dbReference type="PANTHER" id="PTHR42909:SF4">
    <property type="entry name" value="CARBOHYDRATE KINASE, PFKB FAMILY"/>
    <property type="match status" value="1"/>
</dbReference>
<dbReference type="InterPro" id="IPR011611">
    <property type="entry name" value="PfkB_dom"/>
</dbReference>
<accession>A0A328BY81</accession>
<proteinExistence type="predicted"/>
<dbReference type="CDD" id="cd01941">
    <property type="entry name" value="YeiC_kinase_like"/>
    <property type="match status" value="1"/>
</dbReference>
<dbReference type="OrthoDB" id="9806249at2"/>